<protein>
    <submittedName>
        <fullName evidence="1">Uncharacterized protein</fullName>
    </submittedName>
</protein>
<name>A0ABD0L5Y3_9CAEN</name>
<proteinExistence type="predicted"/>
<comment type="caution">
    <text evidence="1">The sequence shown here is derived from an EMBL/GenBank/DDBJ whole genome shotgun (WGS) entry which is preliminary data.</text>
</comment>
<dbReference type="AlphaFoldDB" id="A0ABD0L5Y3"/>
<evidence type="ECO:0000313" key="2">
    <source>
        <dbReference type="Proteomes" id="UP001519460"/>
    </source>
</evidence>
<gene>
    <name evidence="1" type="ORF">BaRGS_00013654</name>
</gene>
<keyword evidence="2" id="KW-1185">Reference proteome</keyword>
<organism evidence="1 2">
    <name type="scientific">Batillaria attramentaria</name>
    <dbReference type="NCBI Taxonomy" id="370345"/>
    <lineage>
        <taxon>Eukaryota</taxon>
        <taxon>Metazoa</taxon>
        <taxon>Spiralia</taxon>
        <taxon>Lophotrochozoa</taxon>
        <taxon>Mollusca</taxon>
        <taxon>Gastropoda</taxon>
        <taxon>Caenogastropoda</taxon>
        <taxon>Sorbeoconcha</taxon>
        <taxon>Cerithioidea</taxon>
        <taxon>Batillariidae</taxon>
        <taxon>Batillaria</taxon>
    </lineage>
</organism>
<reference evidence="1 2" key="1">
    <citation type="journal article" date="2023" name="Sci. Data">
        <title>Genome assembly of the Korean intertidal mud-creeper Batillaria attramentaria.</title>
        <authorList>
            <person name="Patra A.K."/>
            <person name="Ho P.T."/>
            <person name="Jun S."/>
            <person name="Lee S.J."/>
            <person name="Kim Y."/>
            <person name="Won Y.J."/>
        </authorList>
    </citation>
    <scope>NUCLEOTIDE SEQUENCE [LARGE SCALE GENOMIC DNA]</scope>
    <source>
        <strain evidence="1">Wonlab-2016</strain>
    </source>
</reference>
<accession>A0ABD0L5Y3</accession>
<dbReference type="EMBL" id="JACVVK020000078">
    <property type="protein sequence ID" value="KAK7495014.1"/>
    <property type="molecule type" value="Genomic_DNA"/>
</dbReference>
<dbReference type="Proteomes" id="UP001519460">
    <property type="component" value="Unassembled WGS sequence"/>
</dbReference>
<sequence>MNTRPAWQESYREPVWCPWEQITGDYPLASLYVQSPADHAALKTVTGWIIRRRGLLLTLQKEVQGYPCNCYYKSFIVCRCPLVHKCM</sequence>
<evidence type="ECO:0000313" key="1">
    <source>
        <dbReference type="EMBL" id="KAK7495014.1"/>
    </source>
</evidence>